<keyword evidence="1" id="KW-0472">Membrane</keyword>
<organism evidence="4">
    <name type="scientific">uncultured Microgenomates bacterium Rifle_16ft_4_minimus_37906</name>
    <dbReference type="NCBI Taxonomy" id="1665116"/>
    <lineage>
        <taxon>Bacteria</taxon>
        <taxon>Candidatus Microgenomatota</taxon>
        <taxon>environmental samples</taxon>
    </lineage>
</organism>
<dbReference type="AlphaFoldDB" id="A0A0H4TQZ3"/>
<feature type="domain" description="DUF3048" evidence="3">
    <location>
        <begin position="287"/>
        <end position="392"/>
    </location>
</feature>
<dbReference type="SUPFAM" id="SSF159774">
    <property type="entry name" value="YerB-like"/>
    <property type="match status" value="1"/>
</dbReference>
<name>A0A0H4TQZ3_9BACT</name>
<protein>
    <recommendedName>
        <fullName evidence="5">DUF3048 domain-containing protein</fullName>
    </recommendedName>
</protein>
<feature type="transmembrane region" description="Helical" evidence="1">
    <location>
        <begin position="20"/>
        <end position="41"/>
    </location>
</feature>
<accession>A0A0H4TQZ3</accession>
<sequence length="403" mass="44925">MESLKQKIVKLLATKSTTLALTFIGLYLLSTGVSLAMFSFLKNGPGELTSGDVQKGRSKININLPKTEACPINGNKFTKIEKEIWEGRRPLTIMIENHSESRPPSGLSKADVVYEIVAEGGITRFLGIFYCGVAAEDVEVAPVRSARIYFLDYAAEYGDKPIFMHVGGANNYSGSGDTVKEVRALETLESMGWRYPRGNDFDTTYDAGFPVFWRNYERLDHEVATEHTMMASTDAAYEEAQKRGLGAKDKKGVAWDEDFVSWKFADDKAQSPTASEISFGFWDGKSDYDVTWKYDSANNKYLRFNAGKEHTDLAFKEQLSAKNVVVLFAKEKGPVDRNGHMFYTTTGTGKALIFQNGVVIEVTWKKDARTARTKFLDGSGREISFVRGPIWIEVVPAGNDVSY</sequence>
<dbReference type="InterPro" id="IPR023158">
    <property type="entry name" value="YerB-like_sf"/>
</dbReference>
<feature type="domain" description="DUF3048" evidence="2">
    <location>
        <begin position="86"/>
        <end position="244"/>
    </location>
</feature>
<keyword evidence="1" id="KW-0812">Transmembrane</keyword>
<proteinExistence type="predicted"/>
<evidence type="ECO:0000259" key="2">
    <source>
        <dbReference type="Pfam" id="PF11258"/>
    </source>
</evidence>
<dbReference type="InterPro" id="IPR021416">
    <property type="entry name" value="DUF3048_N"/>
</dbReference>
<evidence type="ECO:0000256" key="1">
    <source>
        <dbReference type="SAM" id="Phobius"/>
    </source>
</evidence>
<dbReference type="Pfam" id="PF11258">
    <property type="entry name" value="DUF3048"/>
    <property type="match status" value="1"/>
</dbReference>
<reference evidence="4" key="1">
    <citation type="journal article" date="2015" name="ISME J.">
        <title>Aquifer environment selects for microbial species cohorts in sediment and groundwater.</title>
        <authorList>
            <person name="Hug L.A."/>
            <person name="Thomas B.C."/>
            <person name="Brown C.T."/>
            <person name="Frischkorn K.R."/>
            <person name="Williams K.H."/>
            <person name="Tringe S.G."/>
            <person name="Banfield J.F."/>
        </authorList>
    </citation>
    <scope>NUCLEOTIDE SEQUENCE</scope>
</reference>
<dbReference type="EMBL" id="KT007009">
    <property type="protein sequence ID" value="AKQ03219.1"/>
    <property type="molecule type" value="Genomic_DNA"/>
</dbReference>
<dbReference type="Gene3D" id="3.50.90.10">
    <property type="entry name" value="YerB-like"/>
    <property type="match status" value="1"/>
</dbReference>
<dbReference type="Pfam" id="PF17479">
    <property type="entry name" value="DUF3048_C"/>
    <property type="match status" value="1"/>
</dbReference>
<evidence type="ECO:0000313" key="4">
    <source>
        <dbReference type="EMBL" id="AKQ03219.1"/>
    </source>
</evidence>
<dbReference type="InterPro" id="IPR035328">
    <property type="entry name" value="DUF3048_C"/>
</dbReference>
<evidence type="ECO:0000259" key="3">
    <source>
        <dbReference type="Pfam" id="PF17479"/>
    </source>
</evidence>
<evidence type="ECO:0008006" key="5">
    <source>
        <dbReference type="Google" id="ProtNLM"/>
    </source>
</evidence>
<keyword evidence="1" id="KW-1133">Transmembrane helix</keyword>